<keyword evidence="3" id="KW-1185">Reference proteome</keyword>
<name>A0A8J4AUM4_9CHLO</name>
<gene>
    <name evidence="2" type="ORF">Vafri_2723</name>
</gene>
<protein>
    <submittedName>
        <fullName evidence="2">Uncharacterized protein</fullName>
    </submittedName>
</protein>
<sequence>MPPCVEKACWKETGKTPAHMWRFSPHSLSFTSINKASSSTFAPALRAPASPAPASPPAFLRSSSQPHDAKHFVQIIFKFKSSKAHQTPSIVYWTQAAALTVKHSYMSDGRQWNLAVILIDR</sequence>
<evidence type="ECO:0000313" key="3">
    <source>
        <dbReference type="Proteomes" id="UP000747399"/>
    </source>
</evidence>
<evidence type="ECO:0000256" key="1">
    <source>
        <dbReference type="SAM" id="MobiDB-lite"/>
    </source>
</evidence>
<proteinExistence type="predicted"/>
<evidence type="ECO:0000313" key="2">
    <source>
        <dbReference type="EMBL" id="GIL45496.1"/>
    </source>
</evidence>
<reference evidence="2" key="1">
    <citation type="journal article" date="2021" name="Proc. Natl. Acad. Sci. U.S.A.">
        <title>Three genomes in the algal genus Volvox reveal the fate of a haploid sex-determining region after a transition to homothallism.</title>
        <authorList>
            <person name="Yamamoto K."/>
            <person name="Hamaji T."/>
            <person name="Kawai-Toyooka H."/>
            <person name="Matsuzaki R."/>
            <person name="Takahashi F."/>
            <person name="Nishimura Y."/>
            <person name="Kawachi M."/>
            <person name="Noguchi H."/>
            <person name="Minakuchi Y."/>
            <person name="Umen J.G."/>
            <person name="Toyoda A."/>
            <person name="Nozaki H."/>
        </authorList>
    </citation>
    <scope>NUCLEOTIDE SEQUENCE</scope>
    <source>
        <strain evidence="2">NIES-3780</strain>
    </source>
</reference>
<dbReference type="AlphaFoldDB" id="A0A8J4AUM4"/>
<dbReference type="EMBL" id="BNCO01000003">
    <property type="protein sequence ID" value="GIL45496.1"/>
    <property type="molecule type" value="Genomic_DNA"/>
</dbReference>
<accession>A0A8J4AUM4</accession>
<feature type="non-terminal residue" evidence="2">
    <location>
        <position position="121"/>
    </location>
</feature>
<dbReference type="Proteomes" id="UP000747399">
    <property type="component" value="Unassembled WGS sequence"/>
</dbReference>
<feature type="region of interest" description="Disordered" evidence="1">
    <location>
        <begin position="44"/>
        <end position="65"/>
    </location>
</feature>
<comment type="caution">
    <text evidence="2">The sequence shown here is derived from an EMBL/GenBank/DDBJ whole genome shotgun (WGS) entry which is preliminary data.</text>
</comment>
<organism evidence="2 3">
    <name type="scientific">Volvox africanus</name>
    <dbReference type="NCBI Taxonomy" id="51714"/>
    <lineage>
        <taxon>Eukaryota</taxon>
        <taxon>Viridiplantae</taxon>
        <taxon>Chlorophyta</taxon>
        <taxon>core chlorophytes</taxon>
        <taxon>Chlorophyceae</taxon>
        <taxon>CS clade</taxon>
        <taxon>Chlamydomonadales</taxon>
        <taxon>Volvocaceae</taxon>
        <taxon>Volvox</taxon>
    </lineage>
</organism>